<dbReference type="AlphaFoldDB" id="A0A2G9UFH0"/>
<dbReference type="PANTHER" id="PTHR16056:SF16">
    <property type="entry name" value="REGULATOR OF MICROTUBULE DYNAMICS PROTEIN 1"/>
    <property type="match status" value="1"/>
</dbReference>
<protein>
    <submittedName>
        <fullName evidence="5">Uncharacterized protein</fullName>
    </submittedName>
</protein>
<accession>A0A2G9UFH0</accession>
<dbReference type="Proteomes" id="UP000230423">
    <property type="component" value="Unassembled WGS sequence"/>
</dbReference>
<evidence type="ECO:0000313" key="5">
    <source>
        <dbReference type="EMBL" id="PIO68230.1"/>
    </source>
</evidence>
<evidence type="ECO:0000256" key="1">
    <source>
        <dbReference type="ARBA" id="ARBA00004245"/>
    </source>
</evidence>
<evidence type="ECO:0000256" key="3">
    <source>
        <dbReference type="ARBA" id="ARBA00023212"/>
    </source>
</evidence>
<dbReference type="GO" id="GO:0005876">
    <property type="term" value="C:spindle microtubule"/>
    <property type="evidence" value="ECO:0007669"/>
    <property type="project" value="TreeGrafter"/>
</dbReference>
<feature type="region of interest" description="Disordered" evidence="4">
    <location>
        <begin position="226"/>
        <end position="251"/>
    </location>
</feature>
<feature type="compositionally biased region" description="Basic residues" evidence="4">
    <location>
        <begin position="242"/>
        <end position="251"/>
    </location>
</feature>
<dbReference type="EMBL" id="KZ347192">
    <property type="protein sequence ID" value="PIO68230.1"/>
    <property type="molecule type" value="Genomic_DNA"/>
</dbReference>
<name>A0A2G9UFH0_TELCI</name>
<reference evidence="5 6" key="1">
    <citation type="submission" date="2015-09" db="EMBL/GenBank/DDBJ databases">
        <title>Draft genome of the parasitic nematode Teladorsagia circumcincta isolate WARC Sus (inbred).</title>
        <authorList>
            <person name="Mitreva M."/>
        </authorList>
    </citation>
    <scope>NUCLEOTIDE SEQUENCE [LARGE SCALE GENOMIC DNA]</scope>
    <source>
        <strain evidence="5 6">S</strain>
    </source>
</reference>
<evidence type="ECO:0000256" key="2">
    <source>
        <dbReference type="ARBA" id="ARBA00022490"/>
    </source>
</evidence>
<sequence length="251" mass="28616">MGQFTLHYFPLQTCLRTGLLRARKINTHFKKQLFSDAYCITAKTRMVLRMETIGEAQVKEDASKELCPGTKEAAVVALSNNSQWVVGDERPASDASDKVNFAITGHIRLPRWIRTTSTKIAEKRDEAPTRPKISWGSSDCSELLWRLARVLCEKAKLSKNKADREALMYEALAVVQKALEKEPKDGCFGAHKWYAILLDYVGEIEGNKSRLQKSYKESCSREHVENSKKCRRTLERAPPPKSRNRHRARPP</sequence>
<keyword evidence="2" id="KW-0963">Cytoplasm</keyword>
<dbReference type="GO" id="GO:0005739">
    <property type="term" value="C:mitochondrion"/>
    <property type="evidence" value="ECO:0007669"/>
    <property type="project" value="TreeGrafter"/>
</dbReference>
<feature type="compositionally biased region" description="Basic and acidic residues" evidence="4">
    <location>
        <begin position="226"/>
        <end position="235"/>
    </location>
</feature>
<gene>
    <name evidence="5" type="ORF">TELCIR_09988</name>
</gene>
<dbReference type="PANTHER" id="PTHR16056">
    <property type="entry name" value="REGULATOR OF MICROTUBULE DYNAMICS PROTEIN"/>
    <property type="match status" value="1"/>
</dbReference>
<evidence type="ECO:0000313" key="6">
    <source>
        <dbReference type="Proteomes" id="UP000230423"/>
    </source>
</evidence>
<dbReference type="OrthoDB" id="69711at2759"/>
<organism evidence="5 6">
    <name type="scientific">Teladorsagia circumcincta</name>
    <name type="common">Brown stomach worm</name>
    <name type="synonym">Ostertagia circumcincta</name>
    <dbReference type="NCBI Taxonomy" id="45464"/>
    <lineage>
        <taxon>Eukaryota</taxon>
        <taxon>Metazoa</taxon>
        <taxon>Ecdysozoa</taxon>
        <taxon>Nematoda</taxon>
        <taxon>Chromadorea</taxon>
        <taxon>Rhabditida</taxon>
        <taxon>Rhabditina</taxon>
        <taxon>Rhabditomorpha</taxon>
        <taxon>Strongyloidea</taxon>
        <taxon>Trichostrongylidae</taxon>
        <taxon>Teladorsagia</taxon>
    </lineage>
</organism>
<dbReference type="GO" id="GO:0097431">
    <property type="term" value="C:mitotic spindle pole"/>
    <property type="evidence" value="ECO:0007669"/>
    <property type="project" value="TreeGrafter"/>
</dbReference>
<keyword evidence="3" id="KW-0206">Cytoskeleton</keyword>
<proteinExistence type="predicted"/>
<dbReference type="GO" id="GO:0008017">
    <property type="term" value="F:microtubule binding"/>
    <property type="evidence" value="ECO:0007669"/>
    <property type="project" value="TreeGrafter"/>
</dbReference>
<comment type="subcellular location">
    <subcellularLocation>
        <location evidence="1">Cytoplasm</location>
        <location evidence="1">Cytoskeleton</location>
    </subcellularLocation>
</comment>
<evidence type="ECO:0000256" key="4">
    <source>
        <dbReference type="SAM" id="MobiDB-lite"/>
    </source>
</evidence>
<keyword evidence="6" id="KW-1185">Reference proteome</keyword>